<dbReference type="Pfam" id="PF02627">
    <property type="entry name" value="CMD"/>
    <property type="match status" value="1"/>
</dbReference>
<dbReference type="NCBIfam" id="TIGR00778">
    <property type="entry name" value="ahpD_dom"/>
    <property type="match status" value="1"/>
</dbReference>
<evidence type="ECO:0000313" key="2">
    <source>
        <dbReference type="EMBL" id="AVO34494.1"/>
    </source>
</evidence>
<dbReference type="Proteomes" id="UP000239709">
    <property type="component" value="Chromosome"/>
</dbReference>
<dbReference type="InterPro" id="IPR029032">
    <property type="entry name" value="AhpD-like"/>
</dbReference>
<dbReference type="RefSeq" id="WP_106703047.1">
    <property type="nucleotide sequence ID" value="NZ_CP027666.1"/>
</dbReference>
<dbReference type="PANTHER" id="PTHR35446:SF2">
    <property type="entry name" value="CARBOXYMUCONOLACTONE DECARBOXYLASE-LIKE DOMAIN-CONTAINING PROTEIN"/>
    <property type="match status" value="1"/>
</dbReference>
<dbReference type="InterPro" id="IPR004675">
    <property type="entry name" value="AhpD_core"/>
</dbReference>
<accession>A0A2S0MF32</accession>
<dbReference type="KEGG" id="otk:C6570_09865"/>
<keyword evidence="3" id="KW-1185">Reference proteome</keyword>
<dbReference type="GO" id="GO:0051920">
    <property type="term" value="F:peroxiredoxin activity"/>
    <property type="evidence" value="ECO:0007669"/>
    <property type="project" value="InterPro"/>
</dbReference>
<evidence type="ECO:0000313" key="3">
    <source>
        <dbReference type="Proteomes" id="UP000239709"/>
    </source>
</evidence>
<feature type="domain" description="Carboxymuconolactone decarboxylase-like" evidence="1">
    <location>
        <begin position="48"/>
        <end position="124"/>
    </location>
</feature>
<name>A0A2S0MF32_9BURK</name>
<dbReference type="EMBL" id="CP027666">
    <property type="protein sequence ID" value="AVO34494.1"/>
    <property type="molecule type" value="Genomic_DNA"/>
</dbReference>
<proteinExistence type="predicted"/>
<keyword evidence="2" id="KW-0560">Oxidoreductase</keyword>
<gene>
    <name evidence="2" type="ORF">C6570_09865</name>
</gene>
<dbReference type="AlphaFoldDB" id="A0A2S0MF32"/>
<dbReference type="OrthoDB" id="9801997at2"/>
<dbReference type="Gene3D" id="1.20.1290.10">
    <property type="entry name" value="AhpD-like"/>
    <property type="match status" value="1"/>
</dbReference>
<evidence type="ECO:0000259" key="1">
    <source>
        <dbReference type="Pfam" id="PF02627"/>
    </source>
</evidence>
<protein>
    <submittedName>
        <fullName evidence="2">Alkylhydroperoxidase</fullName>
    </submittedName>
</protein>
<organism evidence="2 3">
    <name type="scientific">Ottowia oryzae</name>
    <dbReference type="NCBI Taxonomy" id="2109914"/>
    <lineage>
        <taxon>Bacteria</taxon>
        <taxon>Pseudomonadati</taxon>
        <taxon>Pseudomonadota</taxon>
        <taxon>Betaproteobacteria</taxon>
        <taxon>Burkholderiales</taxon>
        <taxon>Comamonadaceae</taxon>
        <taxon>Ottowia</taxon>
    </lineage>
</organism>
<reference evidence="2 3" key="1">
    <citation type="submission" date="2018-03" db="EMBL/GenBank/DDBJ databases">
        <title>Genome sequencing of Ottowia sp.</title>
        <authorList>
            <person name="Kim S.-J."/>
            <person name="Heo J."/>
            <person name="Kwon S.-W."/>
        </authorList>
    </citation>
    <scope>NUCLEOTIDE SEQUENCE [LARGE SCALE GENOMIC DNA]</scope>
    <source>
        <strain evidence="2 3">KADR8-3</strain>
    </source>
</reference>
<dbReference type="InterPro" id="IPR003779">
    <property type="entry name" value="CMD-like"/>
</dbReference>
<sequence length="139" mass="15005">MATTPATTDETQSSRVQAVFDDIRRTRGSDFINAFWRHLAFDPALLESTWAEAKRTMVAPSALDPLTKELIYIAVSVANGCSYCVHSHTAAARAKGMTEAQHADLLAVIGLAGKTNHLATALQVPVDPVFDISPDTLRP</sequence>
<dbReference type="SUPFAM" id="SSF69118">
    <property type="entry name" value="AhpD-like"/>
    <property type="match status" value="1"/>
</dbReference>
<dbReference type="PANTHER" id="PTHR35446">
    <property type="entry name" value="SI:CH211-175M2.5"/>
    <property type="match status" value="1"/>
</dbReference>
<keyword evidence="2" id="KW-0575">Peroxidase</keyword>